<proteinExistence type="predicted"/>
<dbReference type="KEGG" id="pxn:HU772_009900"/>
<dbReference type="GO" id="GO:0006313">
    <property type="term" value="P:DNA transposition"/>
    <property type="evidence" value="ECO:0007669"/>
    <property type="project" value="InterPro"/>
</dbReference>
<name>A0A9E6TZQ7_9PSED</name>
<dbReference type="Pfam" id="PF01527">
    <property type="entry name" value="HTH_Tnp_1"/>
    <property type="match status" value="1"/>
</dbReference>
<dbReference type="AlphaFoldDB" id="A0A9E6TZQ7"/>
<dbReference type="GO" id="GO:0004803">
    <property type="term" value="F:transposase activity"/>
    <property type="evidence" value="ECO:0007669"/>
    <property type="project" value="InterPro"/>
</dbReference>
<reference evidence="1 2" key="1">
    <citation type="journal article" date="2020" name="Microorganisms">
        <title>Reliable Identification of Environmental Pseudomonas Isolates Using the rpoD Gene.</title>
        <authorList>
            <consortium name="The Broad Institute Genome Sequencing Platform"/>
            <person name="Girard L."/>
            <person name="Lood C."/>
            <person name="Rokni-Zadeh H."/>
            <person name="van Noort V."/>
            <person name="Lavigne R."/>
            <person name="De Mot R."/>
        </authorList>
    </citation>
    <scope>NUCLEOTIDE SEQUENCE [LARGE SCALE GENOMIC DNA]</scope>
    <source>
        <strain evidence="1 2">RW9S1A</strain>
    </source>
</reference>
<dbReference type="EMBL" id="CP077095">
    <property type="protein sequence ID" value="QXI40356.1"/>
    <property type="molecule type" value="Genomic_DNA"/>
</dbReference>
<dbReference type="GO" id="GO:0003677">
    <property type="term" value="F:DNA binding"/>
    <property type="evidence" value="ECO:0007669"/>
    <property type="project" value="InterPro"/>
</dbReference>
<dbReference type="RefSeq" id="WP_217858771.1">
    <property type="nucleotide sequence ID" value="NZ_CP077095.1"/>
</dbReference>
<evidence type="ECO:0000313" key="1">
    <source>
        <dbReference type="EMBL" id="QXI40356.1"/>
    </source>
</evidence>
<organism evidence="1 2">
    <name type="scientific">Pseudomonas xantholysinigenes</name>
    <dbReference type="NCBI Taxonomy" id="2745490"/>
    <lineage>
        <taxon>Bacteria</taxon>
        <taxon>Pseudomonadati</taxon>
        <taxon>Pseudomonadota</taxon>
        <taxon>Gammaproteobacteria</taxon>
        <taxon>Pseudomonadales</taxon>
        <taxon>Pseudomonadaceae</taxon>
        <taxon>Pseudomonas</taxon>
    </lineage>
</organism>
<accession>A0A9E6TZQ7</accession>
<sequence>MTKYDLALKQALIEECLSARSVHEVALRHSLSASLLRRWIKGYEQIVSQEVV</sequence>
<dbReference type="Proteomes" id="UP000633418">
    <property type="component" value="Chromosome"/>
</dbReference>
<reference evidence="1 2" key="2">
    <citation type="journal article" date="2021" name="Microorganisms">
        <title>The Ever-Expanding Pseudomonas Genus: Description of 43 New Species and Partition of the Pseudomonas putida Group.</title>
        <authorList>
            <person name="Girard L."/>
            <person name="Lood C."/>
            <person name="Hofte M."/>
            <person name="Vandamme P."/>
            <person name="Rokni-Zadeh H."/>
            <person name="van Noort V."/>
            <person name="Lavigne R."/>
            <person name="De Mot R."/>
        </authorList>
    </citation>
    <scope>NUCLEOTIDE SEQUENCE [LARGE SCALE GENOMIC DNA]</scope>
    <source>
        <strain evidence="1 2">RW9S1A</strain>
    </source>
</reference>
<evidence type="ECO:0000313" key="2">
    <source>
        <dbReference type="Proteomes" id="UP000633418"/>
    </source>
</evidence>
<dbReference type="InterPro" id="IPR002514">
    <property type="entry name" value="Transposase_8"/>
</dbReference>
<gene>
    <name evidence="1" type="ORF">HU772_009900</name>
</gene>
<keyword evidence="2" id="KW-1185">Reference proteome</keyword>
<protein>
    <submittedName>
        <fullName evidence="1">Transposase</fullName>
    </submittedName>
</protein>